<dbReference type="SUPFAM" id="SSF50182">
    <property type="entry name" value="Sm-like ribonucleoproteins"/>
    <property type="match status" value="1"/>
</dbReference>
<comment type="caution">
    <text evidence="11">The sequence shown here is derived from an EMBL/GenBank/DDBJ whole genome shotgun (WGS) entry which is preliminary data.</text>
</comment>
<sequence>MVGFRFSNPRAVGSSIRSAWRAQRSLRSGNHYTKECSLVRSLATAPTLLTSDSPSHSKRFSSNSVAGRSSALLGFYSARAVPFACASPFLIQRSCFSTSNGKGEKPGGDSAVSAGTGTDVGDGGNGISGGEWMDKLSDVWHSVTNAVNYTAERAKEVSDGMTPHVQNVLDSYPYLNTVVVPIGYTLTGTILAWVVMPKLLRRLQRFALRTPGGVLSTSIIGQEIPYEKSVWGALEDPMRYLITFMAFSQICTMLAPTTVASQYLGQAWKGATTISLVWFLYRWKTNLISRALASHSLAVADREKWLTLDRVSSIGLFVVGLTAFAEASGVAVQSILTVGGVGGVATAFAARDVLGNVLSGLSMEASKPFSLGDTIKAGSIEGQVVEMGLTSTMLLNAEKFPVIVPNSLFSSQVIVNKSRAHFRAMVKVIPLVVDDVDKVAQISKDIEGMIKSNPKVFLGKEVPYCFLSNIGSSSAELTLGCNLKHMSKYDCYATEQEILLESARIIKGHGARLGSTWQS</sequence>
<evidence type="ECO:0000256" key="6">
    <source>
        <dbReference type="ARBA" id="ARBA00023136"/>
    </source>
</evidence>
<dbReference type="PANTHER" id="PTHR30566:SF5">
    <property type="entry name" value="MECHANOSENSITIVE ION CHANNEL PROTEIN 1, MITOCHONDRIAL-RELATED"/>
    <property type="match status" value="1"/>
</dbReference>
<evidence type="ECO:0000256" key="5">
    <source>
        <dbReference type="ARBA" id="ARBA00023065"/>
    </source>
</evidence>
<organism evidence="11 12">
    <name type="scientific">Linum tenue</name>
    <dbReference type="NCBI Taxonomy" id="586396"/>
    <lineage>
        <taxon>Eukaryota</taxon>
        <taxon>Viridiplantae</taxon>
        <taxon>Streptophyta</taxon>
        <taxon>Embryophyta</taxon>
        <taxon>Tracheophyta</taxon>
        <taxon>Spermatophyta</taxon>
        <taxon>Magnoliopsida</taxon>
        <taxon>eudicotyledons</taxon>
        <taxon>Gunneridae</taxon>
        <taxon>Pentapetalae</taxon>
        <taxon>rosids</taxon>
        <taxon>fabids</taxon>
        <taxon>Malpighiales</taxon>
        <taxon>Linaceae</taxon>
        <taxon>Linum</taxon>
    </lineage>
</organism>
<name>A0AAV0H1I0_9ROSI</name>
<evidence type="ECO:0000256" key="8">
    <source>
        <dbReference type="SAM" id="MobiDB-lite"/>
    </source>
</evidence>
<reference evidence="11" key="1">
    <citation type="submission" date="2022-08" db="EMBL/GenBank/DDBJ databases">
        <authorList>
            <person name="Gutierrez-Valencia J."/>
        </authorList>
    </citation>
    <scope>NUCLEOTIDE SEQUENCE</scope>
</reference>
<protein>
    <recommendedName>
        <fullName evidence="10">Mechanosensitive ion channel MscS domain-containing protein</fullName>
    </recommendedName>
</protein>
<proteinExistence type="inferred from homology"/>
<evidence type="ECO:0000313" key="11">
    <source>
        <dbReference type="EMBL" id="CAI0379124.1"/>
    </source>
</evidence>
<dbReference type="InterPro" id="IPR023408">
    <property type="entry name" value="MscS_beta-dom_sf"/>
</dbReference>
<keyword evidence="3 9" id="KW-0812">Transmembrane</keyword>
<comment type="subcellular location">
    <subcellularLocation>
        <location evidence="1">Membrane</location>
        <topology evidence="1">Multi-pass membrane protein</topology>
    </subcellularLocation>
</comment>
<evidence type="ECO:0000256" key="2">
    <source>
        <dbReference type="ARBA" id="ARBA00008017"/>
    </source>
</evidence>
<dbReference type="AlphaFoldDB" id="A0AAV0H1I0"/>
<keyword evidence="5" id="KW-0813">Transport</keyword>
<dbReference type="InterPro" id="IPR006685">
    <property type="entry name" value="MscS_channel_2nd"/>
</dbReference>
<comment type="similarity">
    <text evidence="2">Belongs to the MscS (TC 1.A.23) family.</text>
</comment>
<keyword evidence="12" id="KW-1185">Reference proteome</keyword>
<dbReference type="EMBL" id="CAMGYJ010000002">
    <property type="protein sequence ID" value="CAI0379124.1"/>
    <property type="molecule type" value="Genomic_DNA"/>
</dbReference>
<dbReference type="Gene3D" id="2.30.30.60">
    <property type="match status" value="1"/>
</dbReference>
<keyword evidence="5" id="KW-0406">Ion transport</keyword>
<evidence type="ECO:0000256" key="9">
    <source>
        <dbReference type="SAM" id="Phobius"/>
    </source>
</evidence>
<dbReference type="InterPro" id="IPR010920">
    <property type="entry name" value="LSM_dom_sf"/>
</dbReference>
<dbReference type="InterPro" id="IPR011014">
    <property type="entry name" value="MscS_channel_TM-2"/>
</dbReference>
<evidence type="ECO:0000313" key="12">
    <source>
        <dbReference type="Proteomes" id="UP001154282"/>
    </source>
</evidence>
<evidence type="ECO:0000259" key="10">
    <source>
        <dbReference type="Pfam" id="PF00924"/>
    </source>
</evidence>
<evidence type="ECO:0000256" key="1">
    <source>
        <dbReference type="ARBA" id="ARBA00004141"/>
    </source>
</evidence>
<feature type="transmembrane region" description="Helical" evidence="9">
    <location>
        <begin position="174"/>
        <end position="196"/>
    </location>
</feature>
<dbReference type="Gene3D" id="1.10.287.1260">
    <property type="match status" value="1"/>
</dbReference>
<keyword evidence="4 9" id="KW-1133">Transmembrane helix</keyword>
<keyword evidence="7" id="KW-0407">Ion channel</keyword>
<feature type="region of interest" description="Disordered" evidence="8">
    <location>
        <begin position="99"/>
        <end position="124"/>
    </location>
</feature>
<evidence type="ECO:0000256" key="7">
    <source>
        <dbReference type="ARBA" id="ARBA00023303"/>
    </source>
</evidence>
<evidence type="ECO:0000256" key="4">
    <source>
        <dbReference type="ARBA" id="ARBA00022989"/>
    </source>
</evidence>
<accession>A0AAV0H1I0</accession>
<gene>
    <name evidence="11" type="ORF">LITE_LOCUS2140</name>
</gene>
<dbReference type="Proteomes" id="UP001154282">
    <property type="component" value="Unassembled WGS sequence"/>
</dbReference>
<dbReference type="Pfam" id="PF00924">
    <property type="entry name" value="MS_channel_2nd"/>
    <property type="match status" value="1"/>
</dbReference>
<dbReference type="PANTHER" id="PTHR30566">
    <property type="entry name" value="YNAI-RELATED MECHANOSENSITIVE ION CHANNEL"/>
    <property type="match status" value="1"/>
</dbReference>
<feature type="domain" description="Mechanosensitive ion channel MscS" evidence="10">
    <location>
        <begin position="352"/>
        <end position="419"/>
    </location>
</feature>
<keyword evidence="6 9" id="KW-0472">Membrane</keyword>
<dbReference type="GO" id="GO:0034220">
    <property type="term" value="P:monoatomic ion transmembrane transport"/>
    <property type="evidence" value="ECO:0007669"/>
    <property type="project" value="UniProtKB-KW"/>
</dbReference>
<dbReference type="GO" id="GO:0016020">
    <property type="term" value="C:membrane"/>
    <property type="evidence" value="ECO:0007669"/>
    <property type="project" value="UniProtKB-SubCell"/>
</dbReference>
<evidence type="ECO:0000256" key="3">
    <source>
        <dbReference type="ARBA" id="ARBA00022692"/>
    </source>
</evidence>
<dbReference type="SUPFAM" id="SSF82861">
    <property type="entry name" value="Mechanosensitive channel protein MscS (YggB), transmembrane region"/>
    <property type="match status" value="1"/>
</dbReference>